<dbReference type="EMBL" id="JACHNA010000001">
    <property type="protein sequence ID" value="MBB4736209.1"/>
    <property type="molecule type" value="Genomic_DNA"/>
</dbReference>
<dbReference type="InterPro" id="IPR046817">
    <property type="entry name" value="MmeI_N"/>
</dbReference>
<dbReference type="PANTHER" id="PTHR33841">
    <property type="entry name" value="DNA METHYLTRANSFERASE YEEA-RELATED"/>
    <property type="match status" value="1"/>
</dbReference>
<feature type="domain" description="MmeI-like C-terminal" evidence="8">
    <location>
        <begin position="861"/>
        <end position="938"/>
    </location>
</feature>
<dbReference type="InterPro" id="IPR046816">
    <property type="entry name" value="MmeI_Mtase"/>
</dbReference>
<evidence type="ECO:0000259" key="5">
    <source>
        <dbReference type="Pfam" id="PF20464"/>
    </source>
</evidence>
<evidence type="ECO:0000259" key="8">
    <source>
        <dbReference type="Pfam" id="PF20467"/>
    </source>
</evidence>
<dbReference type="InterPro" id="IPR046818">
    <property type="entry name" value="MmeI_C"/>
</dbReference>
<dbReference type="PANTHER" id="PTHR33841:SF1">
    <property type="entry name" value="DNA METHYLTRANSFERASE A"/>
    <property type="match status" value="1"/>
</dbReference>
<keyword evidence="3" id="KW-0808">Transferase</keyword>
<dbReference type="GO" id="GO:0032259">
    <property type="term" value="P:methylation"/>
    <property type="evidence" value="ECO:0007669"/>
    <property type="project" value="UniProtKB-KW"/>
</dbReference>
<dbReference type="Pfam" id="PF20464">
    <property type="entry name" value="MmeI_N"/>
    <property type="match status" value="1"/>
</dbReference>
<dbReference type="GO" id="GO:0009007">
    <property type="term" value="F:site-specific DNA-methyltransferase (adenine-specific) activity"/>
    <property type="evidence" value="ECO:0007669"/>
    <property type="project" value="UniProtKB-EC"/>
</dbReference>
<dbReference type="SUPFAM" id="SSF53335">
    <property type="entry name" value="S-adenosyl-L-methionine-dependent methyltransferases"/>
    <property type="match status" value="1"/>
</dbReference>
<dbReference type="Pfam" id="PF20466">
    <property type="entry name" value="MmeI_TRD"/>
    <property type="match status" value="1"/>
</dbReference>
<evidence type="ECO:0000256" key="3">
    <source>
        <dbReference type="ARBA" id="ARBA00022679"/>
    </source>
</evidence>
<sequence>MEQPLDRGTISASLDTFGHAWTERIAGWRRDNQGHTEKRYAQQYWSDLLRCFGIIPERIDLFERGAARASTGGAGYIDFFWSGVAIGEAKSLDHDLTRAHEQALDYLAGGSVGQHEWPKYVLVTDFARLRIERLGDAPWSTEFSVGQIADHVDELMFLAGREAVTKAEEEVASIQAADLMAGMFQALVGDDVDIPVGDEAPQDADEEDFRAQEASILLTRLLFLLYGDDAGLWEADLFHRWVEYDTTADNLGPQLDALFRNVLNVDPRRRRGVPESMERFPYVNGGIFDGRASAGFLTPGFRDALLEACRFRWTAISPAVFGAMFQLVKSKQARRGDGEHYTSEENILKTIGPLFLDDYRARADRLIQNKTTKRSDLLALIEEMAANIYLDPACGAGNFLNVAYGALRDIETDLLLDMHRRAGSTMNLSLDATLEQRLTIDRFYGFEINWWPAKIAETAMFLVDHQANRRLAAALGQAPDRLPITITATIIHHDALSLDWAEALPTTPGQTYVFGNPPFLGDTSRNKGQLAQMQAAWGGDKQLSRLDYVTAWHALTLRLLADRAGEWAFVTTNSIVQGDQASRLFEPIFTAGWRIKFAHRAFRWDSDAPGKAAVHCVIIGFTRDAEVHPRLFNYERPSSPPIEQSNVRRINAYLVDGVNVLVTKHSRPLSPELNMPRYGSKPTDGGNLLVSVEDIDAVRADPIAAKYLRPYVGARELLHNEDRWCLWLVDATGQEIQTSPVLRERVDAVRRLRAQSSAASTREYRHHHLFRQVDAMEGDFVCIPIHVSEDRPYFPVKLLPGGVIASNATFQCADPDGFQFAVLSSSMFLTWQKTIGGRIKSDLRFGSTLTWTTLPLPALEEKSRARIVAAGQKVLAARALHPERSLAQHYTALGMDPALLKAHDALDTEVDKAFGSARRCRTELERQELLFSRYSEMTS</sequence>
<evidence type="ECO:0000259" key="9">
    <source>
        <dbReference type="Pfam" id="PF20473"/>
    </source>
</evidence>
<comment type="catalytic activity">
    <reaction evidence="4">
        <text>a 2'-deoxyadenosine in DNA + S-adenosyl-L-methionine = an N(6)-methyl-2'-deoxyadenosine in DNA + S-adenosyl-L-homocysteine + H(+)</text>
        <dbReference type="Rhea" id="RHEA:15197"/>
        <dbReference type="Rhea" id="RHEA-COMP:12418"/>
        <dbReference type="Rhea" id="RHEA-COMP:12419"/>
        <dbReference type="ChEBI" id="CHEBI:15378"/>
        <dbReference type="ChEBI" id="CHEBI:57856"/>
        <dbReference type="ChEBI" id="CHEBI:59789"/>
        <dbReference type="ChEBI" id="CHEBI:90615"/>
        <dbReference type="ChEBI" id="CHEBI:90616"/>
        <dbReference type="EC" id="2.1.1.72"/>
    </reaction>
</comment>
<feature type="domain" description="MmeI-like N-terminal" evidence="5">
    <location>
        <begin position="25"/>
        <end position="188"/>
    </location>
</feature>
<dbReference type="Pfam" id="PF20465">
    <property type="entry name" value="MmeI_hel"/>
    <property type="match status" value="1"/>
</dbReference>
<evidence type="ECO:0000313" key="10">
    <source>
        <dbReference type="EMBL" id="MBB4736209.1"/>
    </source>
</evidence>
<proteinExistence type="predicted"/>
<evidence type="ECO:0000256" key="1">
    <source>
        <dbReference type="ARBA" id="ARBA00011900"/>
    </source>
</evidence>
<feature type="domain" description="MmeI-like helicase spacer" evidence="6">
    <location>
        <begin position="213"/>
        <end position="288"/>
    </location>
</feature>
<dbReference type="InterPro" id="IPR046820">
    <property type="entry name" value="MmeI_TRD"/>
</dbReference>
<reference evidence="10 11" key="1">
    <citation type="submission" date="2020-08" db="EMBL/GenBank/DDBJ databases">
        <title>Sequencing the genomes of 1000 actinobacteria strains.</title>
        <authorList>
            <person name="Klenk H.-P."/>
        </authorList>
    </citation>
    <scope>NUCLEOTIDE SEQUENCE [LARGE SCALE GENOMIC DNA]</scope>
    <source>
        <strain evidence="10 11">DSM 23974</strain>
    </source>
</reference>
<comment type="caution">
    <text evidence="10">The sequence shown here is derived from an EMBL/GenBank/DDBJ whole genome shotgun (WGS) entry which is preliminary data.</text>
</comment>
<accession>A0A7W7GQ32</accession>
<dbReference type="InterPro" id="IPR029063">
    <property type="entry name" value="SAM-dependent_MTases_sf"/>
</dbReference>
<dbReference type="InterPro" id="IPR046819">
    <property type="entry name" value="MmeI_hel"/>
</dbReference>
<evidence type="ECO:0000256" key="2">
    <source>
        <dbReference type="ARBA" id="ARBA00022603"/>
    </source>
</evidence>
<dbReference type="Pfam" id="PF20467">
    <property type="entry name" value="MmeI_C"/>
    <property type="match status" value="1"/>
</dbReference>
<protein>
    <recommendedName>
        <fullName evidence="1">site-specific DNA-methyltransferase (adenine-specific)</fullName>
        <ecNumber evidence="1">2.1.1.72</ecNumber>
    </recommendedName>
</protein>
<name>A0A7W7GQ32_9MICC</name>
<feature type="domain" description="MmeI-like DNA-methyltransferase" evidence="9">
    <location>
        <begin position="369"/>
        <end position="632"/>
    </location>
</feature>
<evidence type="ECO:0000256" key="4">
    <source>
        <dbReference type="ARBA" id="ARBA00047942"/>
    </source>
</evidence>
<dbReference type="RefSeq" id="WP_102708834.1">
    <property type="nucleotide sequence ID" value="NZ_JACHNA010000001.1"/>
</dbReference>
<dbReference type="Gene3D" id="3.40.50.150">
    <property type="entry name" value="Vaccinia Virus protein VP39"/>
    <property type="match status" value="1"/>
</dbReference>
<dbReference type="Proteomes" id="UP000540191">
    <property type="component" value="Unassembled WGS sequence"/>
</dbReference>
<organism evidence="10 11">
    <name type="scientific">Micrococcus cohnii</name>
    <dbReference type="NCBI Taxonomy" id="993416"/>
    <lineage>
        <taxon>Bacteria</taxon>
        <taxon>Bacillati</taxon>
        <taxon>Actinomycetota</taxon>
        <taxon>Actinomycetes</taxon>
        <taxon>Micrococcales</taxon>
        <taxon>Micrococcaceae</taxon>
        <taxon>Micrococcus</taxon>
    </lineage>
</organism>
<gene>
    <name evidence="10" type="ORF">HDA30_001717</name>
</gene>
<dbReference type="EC" id="2.1.1.72" evidence="1"/>
<dbReference type="InterPro" id="IPR050953">
    <property type="entry name" value="N4_N6_ade-DNA_methylase"/>
</dbReference>
<dbReference type="Pfam" id="PF20473">
    <property type="entry name" value="MmeI_Mtase"/>
    <property type="match status" value="1"/>
</dbReference>
<evidence type="ECO:0000313" key="11">
    <source>
        <dbReference type="Proteomes" id="UP000540191"/>
    </source>
</evidence>
<feature type="domain" description="MmeI-like target recognition" evidence="7">
    <location>
        <begin position="657"/>
        <end position="859"/>
    </location>
</feature>
<dbReference type="AlphaFoldDB" id="A0A7W7GQ32"/>
<evidence type="ECO:0000259" key="6">
    <source>
        <dbReference type="Pfam" id="PF20465"/>
    </source>
</evidence>
<keyword evidence="2" id="KW-0489">Methyltransferase</keyword>
<keyword evidence="11" id="KW-1185">Reference proteome</keyword>
<evidence type="ECO:0000259" key="7">
    <source>
        <dbReference type="Pfam" id="PF20466"/>
    </source>
</evidence>